<sequence>MSARLVAVEAARRALDVSAELAGEDAPAAVVRKMRRALAGLLEVVEAQPLSARLSAQHDEEFLNLARATRMQIHAARGALSRLDAFERALTGMLYPEDGS</sequence>
<protein>
    <recommendedName>
        <fullName evidence="3">CHAD domain-containing protein</fullName>
    </recommendedName>
</protein>
<evidence type="ECO:0000313" key="2">
    <source>
        <dbReference type="Proteomes" id="UP001167160"/>
    </source>
</evidence>
<organism evidence="1 2">
    <name type="scientific">Streptomyces meridianus</name>
    <dbReference type="NCBI Taxonomy" id="2938945"/>
    <lineage>
        <taxon>Bacteria</taxon>
        <taxon>Bacillati</taxon>
        <taxon>Actinomycetota</taxon>
        <taxon>Actinomycetes</taxon>
        <taxon>Kitasatosporales</taxon>
        <taxon>Streptomycetaceae</taxon>
        <taxon>Streptomyces</taxon>
    </lineage>
</organism>
<accession>A0ABT0XDT2</accession>
<keyword evidence="2" id="KW-1185">Reference proteome</keyword>
<reference evidence="1" key="1">
    <citation type="journal article" date="2023" name="Int. J. Syst. Evol. Microbiol.">
        <title>Streptomyces meridianus sp. nov. isolated from brackish water of the Tagus estuary in Alcochete, Portugal.</title>
        <authorList>
            <person name="Santos J.D.N."/>
            <person name="Klimek D."/>
            <person name="Calusinska M."/>
            <person name="Lobo Da Cunha A."/>
            <person name="Catita J."/>
            <person name="Goncalves H."/>
            <person name="Gonzalez I."/>
            <person name="Reyes F."/>
            <person name="Lage O.M."/>
        </authorList>
    </citation>
    <scope>NUCLEOTIDE SEQUENCE</scope>
    <source>
        <strain evidence="1">MTZ3.1</strain>
    </source>
</reference>
<name>A0ABT0XDT2_9ACTN</name>
<evidence type="ECO:0000313" key="1">
    <source>
        <dbReference type="EMBL" id="MCM2580470.1"/>
    </source>
</evidence>
<gene>
    <name evidence="1" type="ORF">M1E25_24560</name>
</gene>
<dbReference type="RefSeq" id="WP_251419348.1">
    <property type="nucleotide sequence ID" value="NZ_JAMQGM010000064.1"/>
</dbReference>
<comment type="caution">
    <text evidence="1">The sequence shown here is derived from an EMBL/GenBank/DDBJ whole genome shotgun (WGS) entry which is preliminary data.</text>
</comment>
<proteinExistence type="predicted"/>
<dbReference type="EMBL" id="JAMQGM010000064">
    <property type="protein sequence ID" value="MCM2580470.1"/>
    <property type="molecule type" value="Genomic_DNA"/>
</dbReference>
<dbReference type="Proteomes" id="UP001167160">
    <property type="component" value="Unassembled WGS sequence"/>
</dbReference>
<evidence type="ECO:0008006" key="3">
    <source>
        <dbReference type="Google" id="ProtNLM"/>
    </source>
</evidence>